<evidence type="ECO:0008006" key="4">
    <source>
        <dbReference type="Google" id="ProtNLM"/>
    </source>
</evidence>
<dbReference type="InParanoid" id="A0A2V0PGL2"/>
<dbReference type="Proteomes" id="UP000247498">
    <property type="component" value="Unassembled WGS sequence"/>
</dbReference>
<dbReference type="EMBL" id="BDRX01000141">
    <property type="protein sequence ID" value="GBF98984.1"/>
    <property type="molecule type" value="Genomic_DNA"/>
</dbReference>
<gene>
    <name evidence="2" type="ORF">Rsub_11570</name>
</gene>
<dbReference type="AlphaFoldDB" id="A0A2V0PGL2"/>
<name>A0A2V0PGL2_9CHLO</name>
<proteinExistence type="predicted"/>
<evidence type="ECO:0000313" key="3">
    <source>
        <dbReference type="Proteomes" id="UP000247498"/>
    </source>
</evidence>
<dbReference type="STRING" id="307507.A0A2V0PGL2"/>
<feature type="compositionally biased region" description="Low complexity" evidence="1">
    <location>
        <begin position="240"/>
        <end position="279"/>
    </location>
</feature>
<sequence length="478" mass="49406">MDPQTPPRAVAEGEEHGAGAGLADLPWPAMARFLDRESVSSLMLTCRTIRAGIDADEAVWRVLAARRWPHEALRCCGAPGDPYPSVKALVLDGNRECAERALDLTGLTSAYRYKLPSYWFECRLLRLLWRRKGGEASLRLLFDARGEWDLREPIIRRGASSSLAVLELAPAARASDAPSEARTRADALASELAALEAAAGEEWGLMSPEARARVEGERARLMLSAAAARGEADSLARAAAGAAAGVEAPQEQQQPEQQQEQQPPPAAAAADGQAGMGAPWLLMGRRPSPQPPLLRGARRPRGAAPLAADCFEPAVDPPSRGGRFCGALVWGEAKARAIIRQLEGRDGEDEETAATPGAGGGGGGGGSSGGGGGGGGGGDGGGAEPRGARVLVFCYSNRLGELGSTPGAEEWADYTLVPLLTVPPGASAAAAWAASARSAALGDALGAAEAALASEAPEAARARWADVAPAMLARGWMV</sequence>
<feature type="region of interest" description="Disordered" evidence="1">
    <location>
        <begin position="342"/>
        <end position="382"/>
    </location>
</feature>
<dbReference type="OrthoDB" id="10677531at2759"/>
<evidence type="ECO:0000256" key="1">
    <source>
        <dbReference type="SAM" id="MobiDB-lite"/>
    </source>
</evidence>
<feature type="region of interest" description="Disordered" evidence="1">
    <location>
        <begin position="1"/>
        <end position="21"/>
    </location>
</feature>
<accession>A0A2V0PGL2</accession>
<evidence type="ECO:0000313" key="2">
    <source>
        <dbReference type="EMBL" id="GBF98984.1"/>
    </source>
</evidence>
<protein>
    <recommendedName>
        <fullName evidence="4">F-box domain-containing protein</fullName>
    </recommendedName>
</protein>
<organism evidence="2 3">
    <name type="scientific">Raphidocelis subcapitata</name>
    <dbReference type="NCBI Taxonomy" id="307507"/>
    <lineage>
        <taxon>Eukaryota</taxon>
        <taxon>Viridiplantae</taxon>
        <taxon>Chlorophyta</taxon>
        <taxon>core chlorophytes</taxon>
        <taxon>Chlorophyceae</taxon>
        <taxon>CS clade</taxon>
        <taxon>Sphaeropleales</taxon>
        <taxon>Selenastraceae</taxon>
        <taxon>Raphidocelis</taxon>
    </lineage>
</organism>
<comment type="caution">
    <text evidence="2">The sequence shown here is derived from an EMBL/GenBank/DDBJ whole genome shotgun (WGS) entry which is preliminary data.</text>
</comment>
<feature type="region of interest" description="Disordered" evidence="1">
    <location>
        <begin position="240"/>
        <end position="300"/>
    </location>
</feature>
<keyword evidence="3" id="KW-1185">Reference proteome</keyword>
<feature type="compositionally biased region" description="Gly residues" evidence="1">
    <location>
        <begin position="357"/>
        <end position="382"/>
    </location>
</feature>
<reference evidence="2 3" key="1">
    <citation type="journal article" date="2018" name="Sci. Rep.">
        <title>Raphidocelis subcapitata (=Pseudokirchneriella subcapitata) provides an insight into genome evolution and environmental adaptations in the Sphaeropleales.</title>
        <authorList>
            <person name="Suzuki S."/>
            <person name="Yamaguchi H."/>
            <person name="Nakajima N."/>
            <person name="Kawachi M."/>
        </authorList>
    </citation>
    <scope>NUCLEOTIDE SEQUENCE [LARGE SCALE GENOMIC DNA]</scope>
    <source>
        <strain evidence="2 3">NIES-35</strain>
    </source>
</reference>